<dbReference type="EMBL" id="JAAOAK010000238">
    <property type="protein sequence ID" value="KAF5681381.1"/>
    <property type="molecule type" value="Genomic_DNA"/>
</dbReference>
<dbReference type="Proteomes" id="UP000562682">
    <property type="component" value="Unassembled WGS sequence"/>
</dbReference>
<evidence type="ECO:0000313" key="1">
    <source>
        <dbReference type="EMBL" id="KAF5681381.1"/>
    </source>
</evidence>
<accession>A0A8H5U3N7</accession>
<keyword evidence="2" id="KW-1185">Reference proteome</keyword>
<reference evidence="1 2" key="1">
    <citation type="submission" date="2020-05" db="EMBL/GenBank/DDBJ databases">
        <title>Identification and distribution of gene clusters putatively required for synthesis of sphingolipid metabolism inhibitors in phylogenetically diverse species of the filamentous fungus Fusarium.</title>
        <authorList>
            <person name="Kim H.-S."/>
            <person name="Busman M."/>
            <person name="Brown D.W."/>
            <person name="Divon H."/>
            <person name="Uhlig S."/>
            <person name="Proctor R.H."/>
        </authorList>
    </citation>
    <scope>NUCLEOTIDE SEQUENCE [LARGE SCALE GENOMIC DNA]</scope>
    <source>
        <strain evidence="1 2">NRRL 25311</strain>
    </source>
</reference>
<evidence type="ECO:0000313" key="2">
    <source>
        <dbReference type="Proteomes" id="UP000562682"/>
    </source>
</evidence>
<protein>
    <submittedName>
        <fullName evidence="1">Uncharacterized protein</fullName>
    </submittedName>
</protein>
<dbReference type="AlphaFoldDB" id="A0A8H5U3N7"/>
<gene>
    <name evidence="1" type="ORF">FDENT_8152</name>
</gene>
<name>A0A8H5U3N7_9HYPO</name>
<proteinExistence type="predicted"/>
<sequence>MSSPESSAPDATTLRLRYVDARTKGRELMEKLQSGDLDNKTYTPFDVNYRLDYIEVSQKRLETLTASKDKILRPYDIEKNRLAGGEVYSLIPSSTGAYVVSAPSDCNSGILELREAKRTPNDQTQWQHQLPISELL</sequence>
<organism evidence="1 2">
    <name type="scientific">Fusarium denticulatum</name>
    <dbReference type="NCBI Taxonomy" id="48507"/>
    <lineage>
        <taxon>Eukaryota</taxon>
        <taxon>Fungi</taxon>
        <taxon>Dikarya</taxon>
        <taxon>Ascomycota</taxon>
        <taxon>Pezizomycotina</taxon>
        <taxon>Sordariomycetes</taxon>
        <taxon>Hypocreomycetidae</taxon>
        <taxon>Hypocreales</taxon>
        <taxon>Nectriaceae</taxon>
        <taxon>Fusarium</taxon>
        <taxon>Fusarium fujikuroi species complex</taxon>
    </lineage>
</organism>
<comment type="caution">
    <text evidence="1">The sequence shown here is derived from an EMBL/GenBank/DDBJ whole genome shotgun (WGS) entry which is preliminary data.</text>
</comment>